<evidence type="ECO:0000259" key="1">
    <source>
        <dbReference type="Pfam" id="PF00271"/>
    </source>
</evidence>
<protein>
    <recommendedName>
        <fullName evidence="1">Helicase C-terminal domain-containing protein</fullName>
    </recommendedName>
</protein>
<name>A0A814GSS5_9BILA</name>
<dbReference type="InterPro" id="IPR001650">
    <property type="entry name" value="Helicase_C-like"/>
</dbReference>
<evidence type="ECO:0000313" key="3">
    <source>
        <dbReference type="Proteomes" id="UP000663879"/>
    </source>
</evidence>
<dbReference type="InterPro" id="IPR027417">
    <property type="entry name" value="P-loop_NTPase"/>
</dbReference>
<dbReference type="PANTHER" id="PTHR18934:SF113">
    <property type="entry name" value="ATP-DEPENDENT RNA HELICASE TDRD9"/>
    <property type="match status" value="1"/>
</dbReference>
<keyword evidence="3" id="KW-1185">Reference proteome</keyword>
<dbReference type="EMBL" id="CAJNOC010003862">
    <property type="protein sequence ID" value="CAF1000834.1"/>
    <property type="molecule type" value="Genomic_DNA"/>
</dbReference>
<dbReference type="SUPFAM" id="SSF52540">
    <property type="entry name" value="P-loop containing nucleoside triphosphate hydrolases"/>
    <property type="match status" value="1"/>
</dbReference>
<dbReference type="AlphaFoldDB" id="A0A814GSS5"/>
<reference evidence="2" key="1">
    <citation type="submission" date="2021-02" db="EMBL/GenBank/DDBJ databases">
        <authorList>
            <person name="Nowell W R."/>
        </authorList>
    </citation>
    <scope>NUCLEOTIDE SEQUENCE</scope>
    <source>
        <strain evidence="2">Ploen Becks lab</strain>
    </source>
</reference>
<dbReference type="Proteomes" id="UP000663879">
    <property type="component" value="Unassembled WGS sequence"/>
</dbReference>
<evidence type="ECO:0000313" key="2">
    <source>
        <dbReference type="EMBL" id="CAF1000834.1"/>
    </source>
</evidence>
<comment type="caution">
    <text evidence="2">The sequence shown here is derived from an EMBL/GenBank/DDBJ whole genome shotgun (WGS) entry which is preliminary data.</text>
</comment>
<dbReference type="OrthoDB" id="66977at2759"/>
<dbReference type="PANTHER" id="PTHR18934">
    <property type="entry name" value="ATP-DEPENDENT RNA HELICASE"/>
    <property type="match status" value="1"/>
</dbReference>
<accession>A0A814GSS5</accession>
<feature type="domain" description="Helicase C-terminal" evidence="1">
    <location>
        <begin position="42"/>
        <end position="102"/>
    </location>
</feature>
<organism evidence="2 3">
    <name type="scientific">Brachionus calyciflorus</name>
    <dbReference type="NCBI Taxonomy" id="104777"/>
    <lineage>
        <taxon>Eukaryota</taxon>
        <taxon>Metazoa</taxon>
        <taxon>Spiralia</taxon>
        <taxon>Gnathifera</taxon>
        <taxon>Rotifera</taxon>
        <taxon>Eurotatoria</taxon>
        <taxon>Monogononta</taxon>
        <taxon>Pseudotrocha</taxon>
        <taxon>Ploima</taxon>
        <taxon>Brachionidae</taxon>
        <taxon>Brachionus</taxon>
    </lineage>
</organism>
<proteinExistence type="predicted"/>
<dbReference type="Pfam" id="PF00271">
    <property type="entry name" value="Helicase_C"/>
    <property type="match status" value="1"/>
</dbReference>
<dbReference type="Gene3D" id="3.40.50.300">
    <property type="entry name" value="P-loop containing nucleotide triphosphate hydrolases"/>
    <property type="match status" value="1"/>
</dbReference>
<sequence>MNRLNRNSFNQTVSMSSVISSNLILKMTRLVQSYLEDIQVAHQDDDNILPLHSDIVINQQNRVFDRSEATWRKVIISTSIAESSITVPDVKYVIDFCLTKELYCDPYTNYSHLRLEWASVSSLD</sequence>
<dbReference type="GO" id="GO:0003723">
    <property type="term" value="F:RNA binding"/>
    <property type="evidence" value="ECO:0007669"/>
    <property type="project" value="TreeGrafter"/>
</dbReference>
<gene>
    <name evidence="2" type="ORF">OXX778_LOCUS16396</name>
</gene>
<dbReference type="GO" id="GO:0004386">
    <property type="term" value="F:helicase activity"/>
    <property type="evidence" value="ECO:0007669"/>
    <property type="project" value="TreeGrafter"/>
</dbReference>